<dbReference type="Pfam" id="PF02614">
    <property type="entry name" value="UxaC"/>
    <property type="match status" value="1"/>
</dbReference>
<dbReference type="PANTHER" id="PTHR30068">
    <property type="entry name" value="URONATE ISOMERASE"/>
    <property type="match status" value="1"/>
</dbReference>
<name>A0A1I1FHJ7_9LACT</name>
<dbReference type="EMBL" id="FOLT01000002">
    <property type="protein sequence ID" value="SFB97138.1"/>
    <property type="molecule type" value="Genomic_DNA"/>
</dbReference>
<dbReference type="NCBIfam" id="NF002794">
    <property type="entry name" value="PRK02925.1"/>
    <property type="match status" value="1"/>
</dbReference>
<evidence type="ECO:0000256" key="7">
    <source>
        <dbReference type="HAMAP-Rule" id="MF_00675"/>
    </source>
</evidence>
<dbReference type="RefSeq" id="WP_091528313.1">
    <property type="nucleotide sequence ID" value="NZ_FOLT01000002.1"/>
</dbReference>
<comment type="catalytic activity">
    <reaction evidence="7">
        <text>aldehydo-D-galacturonate = keto-D-tagaturonate</text>
        <dbReference type="Rhea" id="RHEA:27702"/>
        <dbReference type="ChEBI" id="CHEBI:12952"/>
        <dbReference type="ChEBI" id="CHEBI:17886"/>
    </reaction>
</comment>
<dbReference type="InterPro" id="IPR032466">
    <property type="entry name" value="Metal_Hydrolase"/>
</dbReference>
<keyword evidence="9" id="KW-1185">Reference proteome</keyword>
<dbReference type="PANTHER" id="PTHR30068:SF4">
    <property type="entry name" value="URONATE ISOMERASE"/>
    <property type="match status" value="1"/>
</dbReference>
<sequence>MTFIHDDFMLQNDVAKHLYHDYAKDLPIFDYHCHLDPEQIAEDHQFENLTELWLAGDHYKWRAMRANGVSEDKVTGNASPEEKFEAWAGTAEAAIGNPLFHWTQLELKKYFGIEDLLTSENWKDVYDRANTKLRDEGLTARKLVENSNVAFIGTTDNPTDSLEYHDQIKADDSFDVTVAPSFRPDEAFAIGEEKFTNFLNKLKEVTGKSADSYAELVSLLEERVEYFDERGTLASDHGLTELLYAEATDEEIDTIYVKALAEEDVTKEDKAKYLTRLLTDLSAMYAKRGWIMQIHFGAIRNNNARSFEAIGPDAGFDSINDQTDVAYALNNLLNSMHKNGTLPKTIVYNLNPMYNHIVASTVANFQGNDEGIKGKVQFGAGWWFNDTEQGMLRQMETLADHGLLMHFVGMLTDSRSFVSYPRHDYFRRILCNFVGEQVELGKFPDDEKLLKKLIENVSYNNAIEYFKK</sequence>
<dbReference type="GO" id="GO:0019698">
    <property type="term" value="P:D-galacturonate catabolic process"/>
    <property type="evidence" value="ECO:0007669"/>
    <property type="project" value="TreeGrafter"/>
</dbReference>
<evidence type="ECO:0000256" key="5">
    <source>
        <dbReference type="ARBA" id="ARBA00020555"/>
    </source>
</evidence>
<dbReference type="SUPFAM" id="SSF51556">
    <property type="entry name" value="Metallo-dependent hydrolases"/>
    <property type="match status" value="1"/>
</dbReference>
<evidence type="ECO:0000256" key="3">
    <source>
        <dbReference type="ARBA" id="ARBA00008397"/>
    </source>
</evidence>
<dbReference type="AlphaFoldDB" id="A0A1I1FHJ7"/>
<dbReference type="HAMAP" id="MF_00675">
    <property type="entry name" value="UxaC"/>
    <property type="match status" value="1"/>
</dbReference>
<comment type="pathway">
    <text evidence="2 7">Carbohydrate metabolism; pentose and glucuronate interconversion.</text>
</comment>
<dbReference type="UniPathway" id="UPA00246"/>
<evidence type="ECO:0000256" key="1">
    <source>
        <dbReference type="ARBA" id="ARBA00001165"/>
    </source>
</evidence>
<organism evidence="8 9">
    <name type="scientific">Alkalibacterium subtropicum</name>
    <dbReference type="NCBI Taxonomy" id="753702"/>
    <lineage>
        <taxon>Bacteria</taxon>
        <taxon>Bacillati</taxon>
        <taxon>Bacillota</taxon>
        <taxon>Bacilli</taxon>
        <taxon>Lactobacillales</taxon>
        <taxon>Carnobacteriaceae</taxon>
        <taxon>Alkalibacterium</taxon>
    </lineage>
</organism>
<keyword evidence="6 7" id="KW-0413">Isomerase</keyword>
<evidence type="ECO:0000313" key="9">
    <source>
        <dbReference type="Proteomes" id="UP000199612"/>
    </source>
</evidence>
<dbReference type="Gene3D" id="3.20.20.140">
    <property type="entry name" value="Metal-dependent hydrolases"/>
    <property type="match status" value="1"/>
</dbReference>
<dbReference type="GO" id="GO:0042840">
    <property type="term" value="P:D-glucuronate catabolic process"/>
    <property type="evidence" value="ECO:0007669"/>
    <property type="project" value="TreeGrafter"/>
</dbReference>
<dbReference type="Proteomes" id="UP000199612">
    <property type="component" value="Unassembled WGS sequence"/>
</dbReference>
<dbReference type="STRING" id="753702.SAMN04488102_10251"/>
<accession>A0A1I1FHJ7</accession>
<dbReference type="GO" id="GO:0008880">
    <property type="term" value="F:glucuronate isomerase activity"/>
    <property type="evidence" value="ECO:0007669"/>
    <property type="project" value="UniProtKB-UniRule"/>
</dbReference>
<comment type="catalytic activity">
    <reaction evidence="1 7">
        <text>D-glucuronate = D-fructuronate</text>
        <dbReference type="Rhea" id="RHEA:13049"/>
        <dbReference type="ChEBI" id="CHEBI:58720"/>
        <dbReference type="ChEBI" id="CHEBI:59863"/>
        <dbReference type="EC" id="5.3.1.12"/>
    </reaction>
</comment>
<proteinExistence type="inferred from homology"/>
<reference evidence="9" key="1">
    <citation type="submission" date="2016-10" db="EMBL/GenBank/DDBJ databases">
        <authorList>
            <person name="Varghese N."/>
            <person name="Submissions S."/>
        </authorList>
    </citation>
    <scope>NUCLEOTIDE SEQUENCE [LARGE SCALE GENOMIC DNA]</scope>
    <source>
        <strain evidence="9">DSM 23664</strain>
    </source>
</reference>
<evidence type="ECO:0000256" key="4">
    <source>
        <dbReference type="ARBA" id="ARBA00012546"/>
    </source>
</evidence>
<evidence type="ECO:0000256" key="6">
    <source>
        <dbReference type="ARBA" id="ARBA00023235"/>
    </source>
</evidence>
<comment type="similarity">
    <text evidence="3 7">Belongs to the metallo-dependent hydrolases superfamily. Uronate isomerase family.</text>
</comment>
<dbReference type="EC" id="5.3.1.12" evidence="4 7"/>
<dbReference type="Gene3D" id="1.10.2020.10">
    <property type="entry name" value="uronate isomerase, domain 2, chain A"/>
    <property type="match status" value="1"/>
</dbReference>
<protein>
    <recommendedName>
        <fullName evidence="5 7">Uronate isomerase</fullName>
        <ecNumber evidence="4 7">5.3.1.12</ecNumber>
    </recommendedName>
    <alternativeName>
        <fullName evidence="7">Glucuronate isomerase</fullName>
    </alternativeName>
    <alternativeName>
        <fullName evidence="7">Uronic isomerase</fullName>
    </alternativeName>
</protein>
<evidence type="ECO:0000256" key="2">
    <source>
        <dbReference type="ARBA" id="ARBA00004892"/>
    </source>
</evidence>
<dbReference type="OrthoDB" id="9766564at2"/>
<gene>
    <name evidence="7" type="primary">uxaC</name>
    <name evidence="8" type="ORF">SAMN04488102_10251</name>
</gene>
<dbReference type="InterPro" id="IPR003766">
    <property type="entry name" value="Uronate_isomerase"/>
</dbReference>
<evidence type="ECO:0000313" key="8">
    <source>
        <dbReference type="EMBL" id="SFB97138.1"/>
    </source>
</evidence>